<name>A0A2W5V5T1_9BACT</name>
<comment type="caution">
    <text evidence="1">The sequence shown here is derived from an EMBL/GenBank/DDBJ whole genome shotgun (WGS) entry which is preliminary data.</text>
</comment>
<gene>
    <name evidence="1" type="ORF">DI536_06010</name>
</gene>
<sequence>MEFAEVTEPVSLVHPRAAQVAVLSTHGGLQATEITVGTLHLVYVDSDDPIASLSLRVDGSFVTLTAPRMLGAAALRAALEGAMPDGYLVLAHPSADALIVTIARAHEVEPAPQLFCTSFDTTLRARKIGTNRLLLRGVARGKGDLVVRINDRSLNVRPVKGETPLQIAERIRELLADSHITLLTVPTEVIGEVTLTVLPRH</sequence>
<proteinExistence type="predicted"/>
<organism evidence="1 2">
    <name type="scientific">Archangium gephyra</name>
    <dbReference type="NCBI Taxonomy" id="48"/>
    <lineage>
        <taxon>Bacteria</taxon>
        <taxon>Pseudomonadati</taxon>
        <taxon>Myxococcota</taxon>
        <taxon>Myxococcia</taxon>
        <taxon>Myxococcales</taxon>
        <taxon>Cystobacterineae</taxon>
        <taxon>Archangiaceae</taxon>
        <taxon>Archangium</taxon>
    </lineage>
</organism>
<protein>
    <submittedName>
        <fullName evidence="1">Uncharacterized protein</fullName>
    </submittedName>
</protein>
<evidence type="ECO:0000313" key="2">
    <source>
        <dbReference type="Proteomes" id="UP000249061"/>
    </source>
</evidence>
<dbReference type="EMBL" id="QFQP01000003">
    <property type="protein sequence ID" value="PZR16708.1"/>
    <property type="molecule type" value="Genomic_DNA"/>
</dbReference>
<dbReference type="Proteomes" id="UP000249061">
    <property type="component" value="Unassembled WGS sequence"/>
</dbReference>
<dbReference type="AlphaFoldDB" id="A0A2W5V5T1"/>
<reference evidence="1 2" key="1">
    <citation type="submission" date="2017-08" db="EMBL/GenBank/DDBJ databases">
        <title>Infants hospitalized years apart are colonized by the same room-sourced microbial strains.</title>
        <authorList>
            <person name="Brooks B."/>
            <person name="Olm M.R."/>
            <person name="Firek B.A."/>
            <person name="Baker R."/>
            <person name="Thomas B.C."/>
            <person name="Morowitz M.J."/>
            <person name="Banfield J.F."/>
        </authorList>
    </citation>
    <scope>NUCLEOTIDE SEQUENCE [LARGE SCALE GENOMIC DNA]</scope>
    <source>
        <strain evidence="1">S2_003_000_R2_14</strain>
    </source>
</reference>
<evidence type="ECO:0000313" key="1">
    <source>
        <dbReference type="EMBL" id="PZR16708.1"/>
    </source>
</evidence>
<accession>A0A2W5V5T1</accession>